<gene>
    <name evidence="2" type="ORF">H4N64_31250</name>
</gene>
<dbReference type="InterPro" id="IPR046036">
    <property type="entry name" value="DUF5994"/>
</dbReference>
<proteinExistence type="predicted"/>
<dbReference type="AlphaFoldDB" id="A0A7X1J860"/>
<sequence>MNAPTGQRASPDRTRPSARLTLRPPTFPPGPVSGAWWPRSDDLPAELPALIKAFDTSRGRVTRVTAHRDTWPQTPCDLPVAGHTVKAAWLTSGFDPHAIRLFSYGVGRWDLLVVPPGTDAATAARLMTAAADPGLHRTASGLLEDEDNNPSASAT</sequence>
<protein>
    <submittedName>
        <fullName evidence="2">Uncharacterized protein</fullName>
    </submittedName>
</protein>
<dbReference type="Pfam" id="PF19457">
    <property type="entry name" value="DUF5994"/>
    <property type="match status" value="1"/>
</dbReference>
<keyword evidence="3" id="KW-1185">Reference proteome</keyword>
<feature type="region of interest" description="Disordered" evidence="1">
    <location>
        <begin position="1"/>
        <end position="33"/>
    </location>
</feature>
<name>A0A7X1J860_9ACTN</name>
<dbReference type="RefSeq" id="WP_186285793.1">
    <property type="nucleotide sequence ID" value="NZ_JACMSF010000042.1"/>
</dbReference>
<dbReference type="Proteomes" id="UP000584670">
    <property type="component" value="Unassembled WGS sequence"/>
</dbReference>
<evidence type="ECO:0000313" key="2">
    <source>
        <dbReference type="EMBL" id="MBC2905955.1"/>
    </source>
</evidence>
<reference evidence="2 3" key="1">
    <citation type="submission" date="2020-08" db="EMBL/GenBank/DDBJ databases">
        <title>Streptomyces sp. PSKA01 genome sequencing and assembly.</title>
        <authorList>
            <person name="Mandal S."/>
            <person name="Maiti P.K."/>
            <person name="Das P."/>
        </authorList>
    </citation>
    <scope>NUCLEOTIDE SEQUENCE [LARGE SCALE GENOMIC DNA]</scope>
    <source>
        <strain evidence="2 3">PSKA01</strain>
    </source>
</reference>
<dbReference type="EMBL" id="JACMSF010000042">
    <property type="protein sequence ID" value="MBC2905955.1"/>
    <property type="molecule type" value="Genomic_DNA"/>
</dbReference>
<evidence type="ECO:0000313" key="3">
    <source>
        <dbReference type="Proteomes" id="UP000584670"/>
    </source>
</evidence>
<accession>A0A7X1J860</accession>
<organism evidence="2 3">
    <name type="scientific">Streptomyces cupreus</name>
    <dbReference type="NCBI Taxonomy" id="2759956"/>
    <lineage>
        <taxon>Bacteria</taxon>
        <taxon>Bacillati</taxon>
        <taxon>Actinomycetota</taxon>
        <taxon>Actinomycetes</taxon>
        <taxon>Kitasatosporales</taxon>
        <taxon>Streptomycetaceae</taxon>
        <taxon>Streptomyces</taxon>
    </lineage>
</organism>
<evidence type="ECO:0000256" key="1">
    <source>
        <dbReference type="SAM" id="MobiDB-lite"/>
    </source>
</evidence>
<comment type="caution">
    <text evidence="2">The sequence shown here is derived from an EMBL/GenBank/DDBJ whole genome shotgun (WGS) entry which is preliminary data.</text>
</comment>